<dbReference type="SMART" id="SM00342">
    <property type="entry name" value="HTH_ARAC"/>
    <property type="match status" value="1"/>
</dbReference>
<name>A0A1T4RC94_9BACT</name>
<dbReference type="InterPro" id="IPR018060">
    <property type="entry name" value="HTH_AraC"/>
</dbReference>
<reference evidence="6" key="1">
    <citation type="submission" date="2017-02" db="EMBL/GenBank/DDBJ databases">
        <authorList>
            <person name="Varghese N."/>
            <person name="Submissions S."/>
        </authorList>
    </citation>
    <scope>NUCLEOTIDE SEQUENCE [LARGE SCALE GENOMIC DNA]</scope>
    <source>
        <strain evidence="6">DSM 22224</strain>
    </source>
</reference>
<keyword evidence="1" id="KW-0805">Transcription regulation</keyword>
<dbReference type="InterPro" id="IPR050204">
    <property type="entry name" value="AraC_XylS_family_regulators"/>
</dbReference>
<keyword evidence="2" id="KW-0238">DNA-binding</keyword>
<feature type="domain" description="HTH araC/xylS-type" evidence="4">
    <location>
        <begin position="152"/>
        <end position="251"/>
    </location>
</feature>
<dbReference type="OrthoDB" id="655946at2"/>
<proteinExistence type="predicted"/>
<dbReference type="InterPro" id="IPR046532">
    <property type="entry name" value="DUF6597"/>
</dbReference>
<dbReference type="Pfam" id="PF20240">
    <property type="entry name" value="DUF6597"/>
    <property type="match status" value="1"/>
</dbReference>
<keyword evidence="3" id="KW-0804">Transcription</keyword>
<evidence type="ECO:0000313" key="5">
    <source>
        <dbReference type="EMBL" id="SKA13358.1"/>
    </source>
</evidence>
<dbReference type="EMBL" id="FUWZ01000002">
    <property type="protein sequence ID" value="SKA13358.1"/>
    <property type="molecule type" value="Genomic_DNA"/>
</dbReference>
<gene>
    <name evidence="5" type="ORF">SAMN04488128_1021007</name>
</gene>
<evidence type="ECO:0000259" key="4">
    <source>
        <dbReference type="PROSITE" id="PS01124"/>
    </source>
</evidence>
<organism evidence="5 6">
    <name type="scientific">Chitinophaga eiseniae</name>
    <dbReference type="NCBI Taxonomy" id="634771"/>
    <lineage>
        <taxon>Bacteria</taxon>
        <taxon>Pseudomonadati</taxon>
        <taxon>Bacteroidota</taxon>
        <taxon>Chitinophagia</taxon>
        <taxon>Chitinophagales</taxon>
        <taxon>Chitinophagaceae</taxon>
        <taxon>Chitinophaga</taxon>
    </lineage>
</organism>
<protein>
    <submittedName>
        <fullName evidence="5">Helix-turn-helix domain-containing protein</fullName>
    </submittedName>
</protein>
<dbReference type="Gene3D" id="1.10.10.60">
    <property type="entry name" value="Homeodomain-like"/>
    <property type="match status" value="1"/>
</dbReference>
<evidence type="ECO:0000256" key="3">
    <source>
        <dbReference type="ARBA" id="ARBA00023163"/>
    </source>
</evidence>
<keyword evidence="6" id="KW-1185">Reference proteome</keyword>
<dbReference type="PANTHER" id="PTHR46796:SF13">
    <property type="entry name" value="HTH-TYPE TRANSCRIPTIONAL ACTIVATOR RHAS"/>
    <property type="match status" value="1"/>
</dbReference>
<dbReference type="AlphaFoldDB" id="A0A1T4RC94"/>
<dbReference type="Pfam" id="PF12833">
    <property type="entry name" value="HTH_18"/>
    <property type="match status" value="1"/>
</dbReference>
<evidence type="ECO:0000313" key="6">
    <source>
        <dbReference type="Proteomes" id="UP000190367"/>
    </source>
</evidence>
<dbReference type="PANTHER" id="PTHR46796">
    <property type="entry name" value="HTH-TYPE TRANSCRIPTIONAL ACTIVATOR RHAS-RELATED"/>
    <property type="match status" value="1"/>
</dbReference>
<dbReference type="GO" id="GO:0043565">
    <property type="term" value="F:sequence-specific DNA binding"/>
    <property type="evidence" value="ECO:0007669"/>
    <property type="project" value="InterPro"/>
</dbReference>
<sequence length="264" mass="31007">MDFRLLHPIPPLKKYIRYFWMLEQRSADAEERSFKIMADGIPGMIFQQYPEASRDHYQQQLPGLFLYGTKTRYANMQVKGTFLDVGVSFHPGVLTSFLPLTVCDLTNQYIDMDDLIRTTLSEQLSHAANFEQKVHLLECFFLQQLKCNNTPDRKTEWAIHLLQQGRTLPQVRSVLNISERTLERYFKHHIGVTPKMYARIYRFQSALDLIRQSNFGSLTAVAHLQQYFDQAHFIKTFQQFAGASPKHFLRKAKEQLPNFPEWLK</sequence>
<dbReference type="PROSITE" id="PS01124">
    <property type="entry name" value="HTH_ARAC_FAMILY_2"/>
    <property type="match status" value="1"/>
</dbReference>
<evidence type="ECO:0000256" key="1">
    <source>
        <dbReference type="ARBA" id="ARBA00023015"/>
    </source>
</evidence>
<accession>A0A1T4RC94</accession>
<dbReference type="Proteomes" id="UP000190367">
    <property type="component" value="Unassembled WGS sequence"/>
</dbReference>
<dbReference type="GO" id="GO:0003700">
    <property type="term" value="F:DNA-binding transcription factor activity"/>
    <property type="evidence" value="ECO:0007669"/>
    <property type="project" value="InterPro"/>
</dbReference>
<dbReference type="RefSeq" id="WP_078669499.1">
    <property type="nucleotide sequence ID" value="NZ_FUWZ01000002.1"/>
</dbReference>
<evidence type="ECO:0000256" key="2">
    <source>
        <dbReference type="ARBA" id="ARBA00023125"/>
    </source>
</evidence>
<dbReference type="STRING" id="634771.SAMN04488128_1021007"/>